<feature type="domain" description="GRF-type" evidence="6">
    <location>
        <begin position="160"/>
        <end position="203"/>
    </location>
</feature>
<dbReference type="Pfam" id="PF00098">
    <property type="entry name" value="zf-CCHC"/>
    <property type="match status" value="3"/>
</dbReference>
<dbReference type="Pfam" id="PF06839">
    <property type="entry name" value="Zn_ribbon_GRF"/>
    <property type="match status" value="2"/>
</dbReference>
<evidence type="ECO:0000256" key="1">
    <source>
        <dbReference type="ARBA" id="ARBA00022723"/>
    </source>
</evidence>
<keyword evidence="2 4" id="KW-0863">Zinc-finger</keyword>
<keyword evidence="3" id="KW-0862">Zinc</keyword>
<dbReference type="STRING" id="71139.A0A059A1H1"/>
<gene>
    <name evidence="7" type="ORF">EUGRSUZ_K01332</name>
</gene>
<feature type="domain" description="CCHC-type" evidence="5">
    <location>
        <begin position="299"/>
        <end position="312"/>
    </location>
</feature>
<evidence type="ECO:0008006" key="8">
    <source>
        <dbReference type="Google" id="ProtNLM"/>
    </source>
</evidence>
<dbReference type="OrthoDB" id="5418639at2759"/>
<reference evidence="7" key="1">
    <citation type="submission" date="2013-07" db="EMBL/GenBank/DDBJ databases">
        <title>The genome of Eucalyptus grandis.</title>
        <authorList>
            <person name="Schmutz J."/>
            <person name="Hayes R."/>
            <person name="Myburg A."/>
            <person name="Tuskan G."/>
            <person name="Grattapaglia D."/>
            <person name="Rokhsar D.S."/>
        </authorList>
    </citation>
    <scope>NUCLEOTIDE SEQUENCE</scope>
    <source>
        <tissue evidence="7">Leaf extractions</tissue>
    </source>
</reference>
<dbReference type="InParanoid" id="A0A059A1H1"/>
<dbReference type="InterPro" id="IPR010666">
    <property type="entry name" value="Znf_GRF"/>
</dbReference>
<name>A0A059A1H1_EUCGR</name>
<dbReference type="eggNOG" id="KOG4400">
    <property type="taxonomic scope" value="Eukaryota"/>
</dbReference>
<dbReference type="Gramene" id="KCW47584">
    <property type="protein sequence ID" value="KCW47584"/>
    <property type="gene ID" value="EUGRSUZ_K01332"/>
</dbReference>
<keyword evidence="1" id="KW-0479">Metal-binding</keyword>
<dbReference type="GO" id="GO:0003676">
    <property type="term" value="F:nucleic acid binding"/>
    <property type="evidence" value="ECO:0007669"/>
    <property type="project" value="InterPro"/>
</dbReference>
<dbReference type="OMA" id="EWCDNPS"/>
<feature type="domain" description="GRF-type" evidence="6">
    <location>
        <begin position="227"/>
        <end position="267"/>
    </location>
</feature>
<protein>
    <recommendedName>
        <fullName evidence="8">CCHC-type domain-containing protein</fullName>
    </recommendedName>
</protein>
<evidence type="ECO:0000313" key="7">
    <source>
        <dbReference type="EMBL" id="KCW47584.1"/>
    </source>
</evidence>
<dbReference type="AlphaFoldDB" id="A0A059A1H1"/>
<evidence type="ECO:0000256" key="4">
    <source>
        <dbReference type="PROSITE-ProRule" id="PRU00047"/>
    </source>
</evidence>
<dbReference type="FunCoup" id="A0A059A1H1">
    <property type="interactions" value="105"/>
</dbReference>
<dbReference type="SMART" id="SM00343">
    <property type="entry name" value="ZnF_C2HC"/>
    <property type="match status" value="4"/>
</dbReference>
<dbReference type="EMBL" id="KK198763">
    <property type="protein sequence ID" value="KCW47584.1"/>
    <property type="molecule type" value="Genomic_DNA"/>
</dbReference>
<dbReference type="SUPFAM" id="SSF57756">
    <property type="entry name" value="Retrovirus zinc finger-like domains"/>
    <property type="match status" value="3"/>
</dbReference>
<evidence type="ECO:0000256" key="3">
    <source>
        <dbReference type="ARBA" id="ARBA00022833"/>
    </source>
</evidence>
<dbReference type="InterPro" id="IPR001878">
    <property type="entry name" value="Znf_CCHC"/>
</dbReference>
<feature type="domain" description="CCHC-type" evidence="5">
    <location>
        <begin position="350"/>
        <end position="363"/>
    </location>
</feature>
<evidence type="ECO:0000256" key="2">
    <source>
        <dbReference type="ARBA" id="ARBA00022771"/>
    </source>
</evidence>
<dbReference type="KEGG" id="egr:104425158"/>
<dbReference type="GO" id="GO:0008270">
    <property type="term" value="F:zinc ion binding"/>
    <property type="evidence" value="ECO:0007669"/>
    <property type="project" value="UniProtKB-KW"/>
</dbReference>
<dbReference type="PROSITE" id="PS51999">
    <property type="entry name" value="ZF_GRF"/>
    <property type="match status" value="2"/>
</dbReference>
<dbReference type="PANTHER" id="PTHR33680:SF1">
    <property type="entry name" value="OS05G0489500 PROTEIN"/>
    <property type="match status" value="1"/>
</dbReference>
<feature type="domain" description="CCHC-type" evidence="5">
    <location>
        <begin position="125"/>
        <end position="138"/>
    </location>
</feature>
<evidence type="ECO:0000259" key="5">
    <source>
        <dbReference type="PROSITE" id="PS50158"/>
    </source>
</evidence>
<dbReference type="PROSITE" id="PS50158">
    <property type="entry name" value="ZF_CCHC"/>
    <property type="match status" value="3"/>
</dbReference>
<accession>A0A059A1H1</accession>
<dbReference type="Gene3D" id="4.10.60.10">
    <property type="entry name" value="Zinc finger, CCHC-type"/>
    <property type="match status" value="3"/>
</dbReference>
<proteinExistence type="predicted"/>
<organism evidence="7">
    <name type="scientific">Eucalyptus grandis</name>
    <name type="common">Flooded gum</name>
    <dbReference type="NCBI Taxonomy" id="71139"/>
    <lineage>
        <taxon>Eukaryota</taxon>
        <taxon>Viridiplantae</taxon>
        <taxon>Streptophyta</taxon>
        <taxon>Embryophyta</taxon>
        <taxon>Tracheophyta</taxon>
        <taxon>Spermatophyta</taxon>
        <taxon>Magnoliopsida</taxon>
        <taxon>eudicotyledons</taxon>
        <taxon>Gunneridae</taxon>
        <taxon>Pentapetalae</taxon>
        <taxon>rosids</taxon>
        <taxon>malvids</taxon>
        <taxon>Myrtales</taxon>
        <taxon>Myrtaceae</taxon>
        <taxon>Myrtoideae</taxon>
        <taxon>Eucalypteae</taxon>
        <taxon>Eucalyptus</taxon>
    </lineage>
</organism>
<dbReference type="InterPro" id="IPR036875">
    <property type="entry name" value="Znf_CCHC_sf"/>
</dbReference>
<dbReference type="PANTHER" id="PTHR33680">
    <property type="entry name" value="OS07G0190500 PROTEIN"/>
    <property type="match status" value="1"/>
</dbReference>
<evidence type="ECO:0000259" key="6">
    <source>
        <dbReference type="PROSITE" id="PS51999"/>
    </source>
</evidence>
<sequence>MKRELRQTIVLDDGDDADYDFLSQVAEAEARALSSKATAKRAKPAAAAAAAPAARAPADAGQAKPQVKGAYLAALRGDDASGLWREQQGKFAGAGSRLKVVAADGAKVGGDRLGLGGGGGGDNACFKCGKLGHWARDCDSAPVAGGAQSGAQSSEPQKTCPCGLGDCLVLTANTEKNRGRKFYKCPVREENGGCGFFEWCDNASGATHTPNMSFDSHRNSQYADLLCPCGAGSCLILTAKTGKNVGQQFYRCPANQGCGYFKWCNDHMAAASLPASAVKVNNSFHDSGSKSYGTSGSSCFKCGEEGHWVKDCSLPARGKEGHWAKDCSLPALDYSSASSGSGKLSTPGSCYKCGKAGHWAKDCLPPRYVGGKALTSWQRQ</sequence>